<name>A0A6A6QG82_9PEZI</name>
<evidence type="ECO:0000313" key="3">
    <source>
        <dbReference type="Proteomes" id="UP000799750"/>
    </source>
</evidence>
<feature type="transmembrane region" description="Helical" evidence="1">
    <location>
        <begin position="56"/>
        <end position="76"/>
    </location>
</feature>
<reference evidence="2" key="1">
    <citation type="journal article" date="2020" name="Stud. Mycol.">
        <title>101 Dothideomycetes genomes: a test case for predicting lifestyles and emergence of pathogens.</title>
        <authorList>
            <person name="Haridas S."/>
            <person name="Albert R."/>
            <person name="Binder M."/>
            <person name="Bloem J."/>
            <person name="Labutti K."/>
            <person name="Salamov A."/>
            <person name="Andreopoulos B."/>
            <person name="Baker S."/>
            <person name="Barry K."/>
            <person name="Bills G."/>
            <person name="Bluhm B."/>
            <person name="Cannon C."/>
            <person name="Castanera R."/>
            <person name="Culley D."/>
            <person name="Daum C."/>
            <person name="Ezra D."/>
            <person name="Gonzalez J."/>
            <person name="Henrissat B."/>
            <person name="Kuo A."/>
            <person name="Liang C."/>
            <person name="Lipzen A."/>
            <person name="Lutzoni F."/>
            <person name="Magnuson J."/>
            <person name="Mondo S."/>
            <person name="Nolan M."/>
            <person name="Ohm R."/>
            <person name="Pangilinan J."/>
            <person name="Park H.-J."/>
            <person name="Ramirez L."/>
            <person name="Alfaro M."/>
            <person name="Sun H."/>
            <person name="Tritt A."/>
            <person name="Yoshinaga Y."/>
            <person name="Zwiers L.-H."/>
            <person name="Turgeon B."/>
            <person name="Goodwin S."/>
            <person name="Spatafora J."/>
            <person name="Crous P."/>
            <person name="Grigoriev I."/>
        </authorList>
    </citation>
    <scope>NUCLEOTIDE SEQUENCE</scope>
    <source>
        <strain evidence="2">CBS 269.34</strain>
    </source>
</reference>
<proteinExistence type="predicted"/>
<keyword evidence="1" id="KW-1133">Transmembrane helix</keyword>
<organism evidence="2 3">
    <name type="scientific">Lophium mytilinum</name>
    <dbReference type="NCBI Taxonomy" id="390894"/>
    <lineage>
        <taxon>Eukaryota</taxon>
        <taxon>Fungi</taxon>
        <taxon>Dikarya</taxon>
        <taxon>Ascomycota</taxon>
        <taxon>Pezizomycotina</taxon>
        <taxon>Dothideomycetes</taxon>
        <taxon>Pleosporomycetidae</taxon>
        <taxon>Mytilinidiales</taxon>
        <taxon>Mytilinidiaceae</taxon>
        <taxon>Lophium</taxon>
    </lineage>
</organism>
<accession>A0A6A6QG82</accession>
<dbReference type="AlphaFoldDB" id="A0A6A6QG82"/>
<evidence type="ECO:0000256" key="1">
    <source>
        <dbReference type="SAM" id="Phobius"/>
    </source>
</evidence>
<dbReference type="Proteomes" id="UP000799750">
    <property type="component" value="Unassembled WGS sequence"/>
</dbReference>
<keyword evidence="3" id="KW-1185">Reference proteome</keyword>
<protein>
    <submittedName>
        <fullName evidence="2">Uncharacterized protein</fullName>
    </submittedName>
</protein>
<keyword evidence="1" id="KW-0472">Membrane</keyword>
<evidence type="ECO:0000313" key="2">
    <source>
        <dbReference type="EMBL" id="KAF2491191.1"/>
    </source>
</evidence>
<dbReference type="EMBL" id="MU004196">
    <property type="protein sequence ID" value="KAF2491191.1"/>
    <property type="molecule type" value="Genomic_DNA"/>
</dbReference>
<gene>
    <name evidence="2" type="ORF">BU16DRAFT_566108</name>
</gene>
<sequence length="132" mass="14196">MAQTVQFAEVLEMVRYIPTDEEALVGATVPASPGLERADDGLGPRGCLLRRKWRRYGTMLVLLIVGGLLFEIPGFLKFVRETAVKDDKKHQSAPAAVATDTDSAVGGGPAQGMKFAYHVKLSTPGLGILLEE</sequence>
<keyword evidence="1" id="KW-0812">Transmembrane</keyword>